<proteinExistence type="predicted"/>
<dbReference type="OrthoDB" id="2959323at2"/>
<dbReference type="RefSeq" id="WP_155110692.1">
    <property type="nucleotide sequence ID" value="NZ_WMIB01000001.1"/>
</dbReference>
<protein>
    <submittedName>
        <fullName evidence="1">Uncharacterized protein</fullName>
    </submittedName>
</protein>
<dbReference type="AlphaFoldDB" id="A0A7X2S2U6"/>
<evidence type="ECO:0000313" key="2">
    <source>
        <dbReference type="Proteomes" id="UP000434639"/>
    </source>
</evidence>
<accession>A0A7X2S2U6</accession>
<comment type="caution">
    <text evidence="1">The sequence shown here is derived from an EMBL/GenBank/DDBJ whole genome shotgun (WGS) entry which is preliminary data.</text>
</comment>
<dbReference type="EMBL" id="WMIB01000001">
    <property type="protein sequence ID" value="MTH52163.1"/>
    <property type="molecule type" value="Genomic_DNA"/>
</dbReference>
<gene>
    <name evidence="1" type="ORF">GKZ89_02005</name>
</gene>
<keyword evidence="2" id="KW-1185">Reference proteome</keyword>
<name>A0A7X2S2U6_9BACI</name>
<reference evidence="1 2" key="1">
    <citation type="journal article" date="2017" name="Int. J. Syst. Evol. Microbiol.">
        <title>Bacillus mangrovi sp. nov., isolated from a sediment sample from a mangrove forest.</title>
        <authorList>
            <person name="Gupta V."/>
            <person name="Singh P.K."/>
            <person name="Korpole S."/>
            <person name="Tanuku N.R.S."/>
            <person name="Pinnaka A.K."/>
        </authorList>
    </citation>
    <scope>NUCLEOTIDE SEQUENCE [LARGE SCALE GENOMIC DNA]</scope>
    <source>
        <strain evidence="1 2">KCTC 33872</strain>
    </source>
</reference>
<sequence length="66" mass="7320">MAKQACHPFTSGPCRTMPDLQRRAIAAGADGVCNLSHLSDSVETDRHLDYDKLIPTITFHRGRALR</sequence>
<dbReference type="Proteomes" id="UP000434639">
    <property type="component" value="Unassembled WGS sequence"/>
</dbReference>
<organism evidence="1 2">
    <name type="scientific">Metabacillus mangrovi</name>
    <dbReference type="NCBI Taxonomy" id="1491830"/>
    <lineage>
        <taxon>Bacteria</taxon>
        <taxon>Bacillati</taxon>
        <taxon>Bacillota</taxon>
        <taxon>Bacilli</taxon>
        <taxon>Bacillales</taxon>
        <taxon>Bacillaceae</taxon>
        <taxon>Metabacillus</taxon>
    </lineage>
</organism>
<evidence type="ECO:0000313" key="1">
    <source>
        <dbReference type="EMBL" id="MTH52163.1"/>
    </source>
</evidence>